<protein>
    <submittedName>
        <fullName evidence="1">Uncharacterized protein</fullName>
    </submittedName>
</protein>
<comment type="caution">
    <text evidence="1">The sequence shown here is derived from an EMBL/GenBank/DDBJ whole genome shotgun (WGS) entry which is preliminary data.</text>
</comment>
<proteinExistence type="predicted"/>
<reference evidence="1" key="1">
    <citation type="submission" date="2019-08" db="EMBL/GenBank/DDBJ databases">
        <authorList>
            <person name="Kucharzyk K."/>
            <person name="Murdoch R.W."/>
            <person name="Higgins S."/>
            <person name="Loffler F."/>
        </authorList>
    </citation>
    <scope>NUCLEOTIDE SEQUENCE</scope>
</reference>
<accession>A0A645AMD9</accession>
<name>A0A645AMD9_9ZZZZ</name>
<sequence length="173" mass="18735">MHAPVLHMGPASGTPPRLFDGRPRLVLWGSPQYFRNHIPGAAQKNLRAQADALALDIVPVVQGGVADGSPAQFHRFQISPGRELTRTANLPGYFLDYRSGFLRGKFESNGPAGETIRAAQGISCSKASNLHHHAVDEKIQLPPLRFSGFNGIIYGSNVVIITHVIAHGEFLNP</sequence>
<dbReference type="EMBL" id="VSSQ01013665">
    <property type="protein sequence ID" value="MPM51993.1"/>
    <property type="molecule type" value="Genomic_DNA"/>
</dbReference>
<gene>
    <name evidence="1" type="ORF">SDC9_98746</name>
</gene>
<dbReference type="AlphaFoldDB" id="A0A645AMD9"/>
<organism evidence="1">
    <name type="scientific">bioreactor metagenome</name>
    <dbReference type="NCBI Taxonomy" id="1076179"/>
    <lineage>
        <taxon>unclassified sequences</taxon>
        <taxon>metagenomes</taxon>
        <taxon>ecological metagenomes</taxon>
    </lineage>
</organism>
<evidence type="ECO:0000313" key="1">
    <source>
        <dbReference type="EMBL" id="MPM51993.1"/>
    </source>
</evidence>